<evidence type="ECO:0000313" key="1">
    <source>
        <dbReference type="EMBL" id="CAI2200423.1"/>
    </source>
</evidence>
<dbReference type="EMBL" id="CAMKVN010024328">
    <property type="protein sequence ID" value="CAI2200423.1"/>
    <property type="molecule type" value="Genomic_DNA"/>
</dbReference>
<keyword evidence="2" id="KW-1185">Reference proteome</keyword>
<sequence>SNVPSPTHPTQSNVNVAPVAEITTLKIHIIPSNLFLFEAYPATRTRARAAQETPYD</sequence>
<gene>
    <name evidence="1" type="ORF">FWILDA_LOCUS19561</name>
</gene>
<feature type="non-terminal residue" evidence="1">
    <location>
        <position position="1"/>
    </location>
</feature>
<accession>A0A9W4TCE8</accession>
<dbReference type="Proteomes" id="UP001153678">
    <property type="component" value="Unassembled WGS sequence"/>
</dbReference>
<evidence type="ECO:0000313" key="2">
    <source>
        <dbReference type="Proteomes" id="UP001153678"/>
    </source>
</evidence>
<name>A0A9W4TCE8_9GLOM</name>
<comment type="caution">
    <text evidence="1">The sequence shown here is derived from an EMBL/GenBank/DDBJ whole genome shotgun (WGS) entry which is preliminary data.</text>
</comment>
<dbReference type="AlphaFoldDB" id="A0A9W4TCE8"/>
<reference evidence="1" key="1">
    <citation type="submission" date="2022-08" db="EMBL/GenBank/DDBJ databases">
        <authorList>
            <person name="Kallberg Y."/>
            <person name="Tangrot J."/>
            <person name="Rosling A."/>
        </authorList>
    </citation>
    <scope>NUCLEOTIDE SEQUENCE</scope>
    <source>
        <strain evidence="1">Wild A</strain>
    </source>
</reference>
<proteinExistence type="predicted"/>
<protein>
    <submittedName>
        <fullName evidence="1">11727_t:CDS:1</fullName>
    </submittedName>
</protein>
<organism evidence="1 2">
    <name type="scientific">Funneliformis geosporum</name>
    <dbReference type="NCBI Taxonomy" id="1117311"/>
    <lineage>
        <taxon>Eukaryota</taxon>
        <taxon>Fungi</taxon>
        <taxon>Fungi incertae sedis</taxon>
        <taxon>Mucoromycota</taxon>
        <taxon>Glomeromycotina</taxon>
        <taxon>Glomeromycetes</taxon>
        <taxon>Glomerales</taxon>
        <taxon>Glomeraceae</taxon>
        <taxon>Funneliformis</taxon>
    </lineage>
</organism>